<evidence type="ECO:0000313" key="2">
    <source>
        <dbReference type="EMBL" id="SDW62075.1"/>
    </source>
</evidence>
<accession>A0A1H2V185</accession>
<gene>
    <name evidence="2" type="ORF">SAMN05421882_10191</name>
</gene>
<dbReference type="Proteomes" id="UP000183454">
    <property type="component" value="Unassembled WGS sequence"/>
</dbReference>
<reference evidence="2 3" key="1">
    <citation type="submission" date="2016-10" db="EMBL/GenBank/DDBJ databases">
        <authorList>
            <person name="de Groot N.N."/>
        </authorList>
    </citation>
    <scope>NUCLEOTIDE SEQUENCE [LARGE SCALE GENOMIC DNA]</scope>
    <source>
        <strain evidence="2 3">Nm110</strain>
    </source>
</reference>
<proteinExistence type="predicted"/>
<dbReference type="Pfam" id="PF13612">
    <property type="entry name" value="DDE_Tnp_1_3"/>
    <property type="match status" value="1"/>
</dbReference>
<feature type="domain" description="Transposase DDE" evidence="1">
    <location>
        <begin position="1"/>
        <end position="94"/>
    </location>
</feature>
<protein>
    <submittedName>
        <fullName evidence="2">Transposase DDE domain-containing protein</fullName>
    </submittedName>
</protein>
<organism evidence="2 3">
    <name type="scientific">Nitrosomonas communis</name>
    <dbReference type="NCBI Taxonomy" id="44574"/>
    <lineage>
        <taxon>Bacteria</taxon>
        <taxon>Pseudomonadati</taxon>
        <taxon>Pseudomonadota</taxon>
        <taxon>Betaproteobacteria</taxon>
        <taxon>Nitrosomonadales</taxon>
        <taxon>Nitrosomonadaceae</taxon>
        <taxon>Nitrosomonas</taxon>
    </lineage>
</organism>
<dbReference type="InterPro" id="IPR025668">
    <property type="entry name" value="Tnp_DDE_dom"/>
</dbReference>
<evidence type="ECO:0000259" key="1">
    <source>
        <dbReference type="Pfam" id="PF13612"/>
    </source>
</evidence>
<evidence type="ECO:0000313" key="3">
    <source>
        <dbReference type="Proteomes" id="UP000183454"/>
    </source>
</evidence>
<feature type="non-terminal residue" evidence="2">
    <location>
        <position position="1"/>
    </location>
</feature>
<dbReference type="RefSeq" id="WP_139297555.1">
    <property type="nucleotide sequence ID" value="NZ_FNNH01000019.1"/>
</dbReference>
<sequence>VKITAGNVDDRDVVPELARSLFGKLFGDRGYISQPLFEQLWEQGVQLITKVRKNMKNKLLPMFDKLLLRKRSIIETVNDQLKNISQIEHSRHRSPVNFFVNLIAGLVAYTFREKKPSLNIRLPQALPDVVA</sequence>
<dbReference type="NCBIfam" id="NF033520">
    <property type="entry name" value="transpos_IS982"/>
    <property type="match status" value="1"/>
</dbReference>
<dbReference type="EMBL" id="FNNH01000019">
    <property type="protein sequence ID" value="SDW62075.1"/>
    <property type="molecule type" value="Genomic_DNA"/>
</dbReference>
<dbReference type="AlphaFoldDB" id="A0A1H2V185"/>
<name>A0A1H2V185_9PROT</name>